<dbReference type="OrthoDB" id="1937314at2759"/>
<dbReference type="PANTHER" id="PTHR38936:SF1">
    <property type="entry name" value="DUF641 DOMAIN-CONTAINING PROTEIN"/>
    <property type="match status" value="1"/>
</dbReference>
<reference evidence="3 4" key="1">
    <citation type="journal article" date="2019" name="Plant Biotechnol. J.">
        <title>The red bayberry genome and genetic basis of sex determination.</title>
        <authorList>
            <person name="Jia H.M."/>
            <person name="Jia H.J."/>
            <person name="Cai Q.L."/>
            <person name="Wang Y."/>
            <person name="Zhao H.B."/>
            <person name="Yang W.F."/>
            <person name="Wang G.Y."/>
            <person name="Li Y.H."/>
            <person name="Zhan D.L."/>
            <person name="Shen Y.T."/>
            <person name="Niu Q.F."/>
            <person name="Chang L."/>
            <person name="Qiu J."/>
            <person name="Zhao L."/>
            <person name="Xie H.B."/>
            <person name="Fu W.Y."/>
            <person name="Jin J."/>
            <person name="Li X.W."/>
            <person name="Jiao Y."/>
            <person name="Zhou C.C."/>
            <person name="Tu T."/>
            <person name="Chai C.Y."/>
            <person name="Gao J.L."/>
            <person name="Fan L.J."/>
            <person name="van de Weg E."/>
            <person name="Wang J.Y."/>
            <person name="Gao Z.S."/>
        </authorList>
    </citation>
    <scope>NUCLEOTIDE SEQUENCE [LARGE SCALE GENOMIC DNA]</scope>
    <source>
        <tissue evidence="3">Leaves</tissue>
    </source>
</reference>
<dbReference type="PANTHER" id="PTHR38936">
    <property type="entry name" value="TITIN-LIKE ISOFORM X2"/>
    <property type="match status" value="1"/>
</dbReference>
<feature type="region of interest" description="Disordered" evidence="2">
    <location>
        <begin position="1"/>
        <end position="96"/>
    </location>
</feature>
<sequence length="337" mass="37408">MGRKPYAARRNQEKGVMSKLEGTNAVFERVSLQPGNRKPPPERMGAQPKYVNPSSSGVGLHPESSIPSLVRARQSNQPGESVERSKPRKKDYTGAVRRSVRIQSALLPSQNLDIEPVILDVTLSDSEKEDDPPAQRKQNESEPTTFAKKNLEEKVNDNIQRLETLEKIVEALMSKTSRVDVTYKNLYIDSQKKVESLTEEKKQLAMKLDVALVKLESYERGDRVVSEALEKLKDVILISNLTKATETAVNASSQAFHNALSAGDVLGSRSHAGKKKKAAISKPCRLVTGWTSFKPNSPELTILSLSSKFRLVQWGLSLPPEEFQATTGSKIKHQCFT</sequence>
<dbReference type="AlphaFoldDB" id="A0A6A1UTT4"/>
<accession>A0A6A1UTT4</accession>
<evidence type="ECO:0000313" key="4">
    <source>
        <dbReference type="Proteomes" id="UP000516437"/>
    </source>
</evidence>
<feature type="compositionally biased region" description="Basic and acidic residues" evidence="2">
    <location>
        <begin position="131"/>
        <end position="140"/>
    </location>
</feature>
<evidence type="ECO:0000313" key="3">
    <source>
        <dbReference type="EMBL" id="KAB1203228.1"/>
    </source>
</evidence>
<evidence type="ECO:0000256" key="2">
    <source>
        <dbReference type="SAM" id="MobiDB-lite"/>
    </source>
</evidence>
<protein>
    <submittedName>
        <fullName evidence="3">Uncharacterized protein</fullName>
    </submittedName>
</protein>
<gene>
    <name evidence="3" type="ORF">CJ030_MR8G006780</name>
</gene>
<feature type="region of interest" description="Disordered" evidence="2">
    <location>
        <begin position="125"/>
        <end position="145"/>
    </location>
</feature>
<keyword evidence="1" id="KW-0175">Coiled coil</keyword>
<keyword evidence="4" id="KW-1185">Reference proteome</keyword>
<comment type="caution">
    <text evidence="3">The sequence shown here is derived from an EMBL/GenBank/DDBJ whole genome shotgun (WGS) entry which is preliminary data.</text>
</comment>
<dbReference type="EMBL" id="RXIC02000026">
    <property type="protein sequence ID" value="KAB1203228.1"/>
    <property type="molecule type" value="Genomic_DNA"/>
</dbReference>
<dbReference type="Proteomes" id="UP000516437">
    <property type="component" value="Chromosome 8"/>
</dbReference>
<proteinExistence type="predicted"/>
<evidence type="ECO:0000256" key="1">
    <source>
        <dbReference type="SAM" id="Coils"/>
    </source>
</evidence>
<name>A0A6A1UTT4_9ROSI</name>
<organism evidence="3 4">
    <name type="scientific">Morella rubra</name>
    <name type="common">Chinese bayberry</name>
    <dbReference type="NCBI Taxonomy" id="262757"/>
    <lineage>
        <taxon>Eukaryota</taxon>
        <taxon>Viridiplantae</taxon>
        <taxon>Streptophyta</taxon>
        <taxon>Embryophyta</taxon>
        <taxon>Tracheophyta</taxon>
        <taxon>Spermatophyta</taxon>
        <taxon>Magnoliopsida</taxon>
        <taxon>eudicotyledons</taxon>
        <taxon>Gunneridae</taxon>
        <taxon>Pentapetalae</taxon>
        <taxon>rosids</taxon>
        <taxon>fabids</taxon>
        <taxon>Fagales</taxon>
        <taxon>Myricaceae</taxon>
        <taxon>Morella</taxon>
    </lineage>
</organism>
<feature type="coiled-coil region" evidence="1">
    <location>
        <begin position="148"/>
        <end position="214"/>
    </location>
</feature>